<reference evidence="4" key="1">
    <citation type="submission" date="2016-11" db="EMBL/GenBank/DDBJ databases">
        <title>The genome of Nicotiana attenuata.</title>
        <authorList>
            <person name="Xu S."/>
            <person name="Brockmoeller T."/>
            <person name="Gaquerel E."/>
            <person name="Navarro A."/>
            <person name="Kuhl H."/>
            <person name="Gase K."/>
            <person name="Ling Z."/>
            <person name="Zhou W."/>
            <person name="Kreitzer C."/>
            <person name="Stanke M."/>
            <person name="Tang H."/>
            <person name="Lyons E."/>
            <person name="Pandey P."/>
            <person name="Pandey S.P."/>
            <person name="Timmermann B."/>
            <person name="Baldwin I.T."/>
        </authorList>
    </citation>
    <scope>NUCLEOTIDE SEQUENCE [LARGE SCALE GENOMIC DNA]</scope>
    <source>
        <strain evidence="4">UT</strain>
    </source>
</reference>
<dbReference type="STRING" id="49451.A0A314KXQ2"/>
<feature type="domain" description="Pectinesterase inhibitor" evidence="3">
    <location>
        <begin position="69"/>
        <end position="213"/>
    </location>
</feature>
<dbReference type="GO" id="GO:0004857">
    <property type="term" value="F:enzyme inhibitor activity"/>
    <property type="evidence" value="ECO:0007669"/>
    <property type="project" value="InterPro"/>
</dbReference>
<comment type="caution">
    <text evidence="4">The sequence shown here is derived from an EMBL/GenBank/DDBJ whole genome shotgun (WGS) entry which is preliminary data.</text>
</comment>
<evidence type="ECO:0000313" key="5">
    <source>
        <dbReference type="Proteomes" id="UP000187609"/>
    </source>
</evidence>
<feature type="transmembrane region" description="Helical" evidence="2">
    <location>
        <begin position="245"/>
        <end position="261"/>
    </location>
</feature>
<protein>
    <recommendedName>
        <fullName evidence="3">Pectinesterase inhibitor domain-containing protein</fullName>
    </recommendedName>
</protein>
<keyword evidence="2" id="KW-0472">Membrane</keyword>
<keyword evidence="1" id="KW-0732">Signal</keyword>
<dbReference type="EMBL" id="MJEQ01000742">
    <property type="protein sequence ID" value="OIT34228.1"/>
    <property type="molecule type" value="Genomic_DNA"/>
</dbReference>
<proteinExistence type="predicted"/>
<evidence type="ECO:0000256" key="2">
    <source>
        <dbReference type="SAM" id="Phobius"/>
    </source>
</evidence>
<gene>
    <name evidence="4" type="ORF">A4A49_22354</name>
</gene>
<evidence type="ECO:0000259" key="3">
    <source>
        <dbReference type="Pfam" id="PF04043"/>
    </source>
</evidence>
<dbReference type="PANTHER" id="PTHR31080:SF303">
    <property type="entry name" value="PECTINESTERASE 1-LIKE"/>
    <property type="match status" value="1"/>
</dbReference>
<dbReference type="Pfam" id="PF04043">
    <property type="entry name" value="PMEI"/>
    <property type="match status" value="1"/>
</dbReference>
<keyword evidence="2" id="KW-0812">Transmembrane</keyword>
<dbReference type="Gramene" id="OIT34228">
    <property type="protein sequence ID" value="OIT34228"/>
    <property type="gene ID" value="A4A49_22354"/>
</dbReference>
<dbReference type="InterPro" id="IPR035513">
    <property type="entry name" value="Invertase/methylesterase_inhib"/>
</dbReference>
<dbReference type="Gene3D" id="1.20.140.40">
    <property type="entry name" value="Invertase/pectin methylesterase inhibitor family protein"/>
    <property type="match status" value="1"/>
</dbReference>
<feature type="transmembrane region" description="Helical" evidence="2">
    <location>
        <begin position="30"/>
        <end position="53"/>
    </location>
</feature>
<keyword evidence="2" id="KW-1133">Transmembrane helix</keyword>
<dbReference type="AlphaFoldDB" id="A0A314KXQ2"/>
<feature type="transmembrane region" description="Helical" evidence="2">
    <location>
        <begin position="267"/>
        <end position="287"/>
    </location>
</feature>
<dbReference type="InterPro" id="IPR006501">
    <property type="entry name" value="Pectinesterase_inhib_dom"/>
</dbReference>
<evidence type="ECO:0000256" key="1">
    <source>
        <dbReference type="ARBA" id="ARBA00022729"/>
    </source>
</evidence>
<sequence length="289" mass="32999">MDQSINNGIRDNLVQQEESSSSNTKRKLYLFLYLLLIIFTLIIVALTLFFIMLKHDADSKSLSANPDEAIRAVCRLPNLSQNPHSCFNSMATLYYTRNLSASWTPKDKINPSQILILSLYASINDLINLSTAPEKMMSQPESLDTRTVEALKECKEIFNYSISQLTGSLEILGVDPDEEILKTKRVQLQVLVGEAMTQVVKCTFFLEKSQSRAVKEIRARNYMALQKVMNSRGIVENVDKIMQEFYPGILSTLGTLIFYIWTDNSFLFFVGCIQLVMFYQLVARVFFSF</sequence>
<accession>A0A314KXQ2</accession>
<dbReference type="SUPFAM" id="SSF101148">
    <property type="entry name" value="Plant invertase/pectin methylesterase inhibitor"/>
    <property type="match status" value="1"/>
</dbReference>
<dbReference type="Proteomes" id="UP000187609">
    <property type="component" value="Unassembled WGS sequence"/>
</dbReference>
<dbReference type="InterPro" id="IPR051955">
    <property type="entry name" value="PME_Inhibitor"/>
</dbReference>
<evidence type="ECO:0000313" key="4">
    <source>
        <dbReference type="EMBL" id="OIT34228.1"/>
    </source>
</evidence>
<dbReference type="PANTHER" id="PTHR31080">
    <property type="entry name" value="PECTINESTERASE INHIBITOR-LIKE"/>
    <property type="match status" value="1"/>
</dbReference>
<organism evidence="4 5">
    <name type="scientific">Nicotiana attenuata</name>
    <name type="common">Coyote tobacco</name>
    <dbReference type="NCBI Taxonomy" id="49451"/>
    <lineage>
        <taxon>Eukaryota</taxon>
        <taxon>Viridiplantae</taxon>
        <taxon>Streptophyta</taxon>
        <taxon>Embryophyta</taxon>
        <taxon>Tracheophyta</taxon>
        <taxon>Spermatophyta</taxon>
        <taxon>Magnoliopsida</taxon>
        <taxon>eudicotyledons</taxon>
        <taxon>Gunneridae</taxon>
        <taxon>Pentapetalae</taxon>
        <taxon>asterids</taxon>
        <taxon>lamiids</taxon>
        <taxon>Solanales</taxon>
        <taxon>Solanaceae</taxon>
        <taxon>Nicotianoideae</taxon>
        <taxon>Nicotianeae</taxon>
        <taxon>Nicotiana</taxon>
    </lineage>
</organism>
<name>A0A314KXQ2_NICAT</name>
<keyword evidence="5" id="KW-1185">Reference proteome</keyword>